<protein>
    <recommendedName>
        <fullName evidence="3">Nephrocystin 3-like N-terminal domain-containing protein</fullName>
    </recommendedName>
</protein>
<evidence type="ECO:0000259" key="3">
    <source>
        <dbReference type="Pfam" id="PF24883"/>
    </source>
</evidence>
<dbReference type="PANTHER" id="PTHR10039:SF16">
    <property type="entry name" value="GPI INOSITOL-DEACYLASE"/>
    <property type="match status" value="1"/>
</dbReference>
<dbReference type="Gene3D" id="1.25.40.20">
    <property type="entry name" value="Ankyrin repeat-containing domain"/>
    <property type="match status" value="1"/>
</dbReference>
<keyword evidence="2" id="KW-0040">ANK repeat</keyword>
<reference evidence="4 5" key="1">
    <citation type="submission" date="2014-04" db="EMBL/GenBank/DDBJ databases">
        <title>Evolutionary Origins and Diversification of the Mycorrhizal Mutualists.</title>
        <authorList>
            <consortium name="DOE Joint Genome Institute"/>
            <consortium name="Mycorrhizal Genomics Consortium"/>
            <person name="Kohler A."/>
            <person name="Kuo A."/>
            <person name="Nagy L.G."/>
            <person name="Floudas D."/>
            <person name="Copeland A."/>
            <person name="Barry K.W."/>
            <person name="Cichocki N."/>
            <person name="Veneault-Fourrey C."/>
            <person name="LaButti K."/>
            <person name="Lindquist E.A."/>
            <person name="Lipzen A."/>
            <person name="Lundell T."/>
            <person name="Morin E."/>
            <person name="Murat C."/>
            <person name="Riley R."/>
            <person name="Ohm R."/>
            <person name="Sun H."/>
            <person name="Tunlid A."/>
            <person name="Henrissat B."/>
            <person name="Grigoriev I.V."/>
            <person name="Hibbett D.S."/>
            <person name="Martin F."/>
        </authorList>
    </citation>
    <scope>NUCLEOTIDE SEQUENCE [LARGE SCALE GENOMIC DNA]</scope>
    <source>
        <strain evidence="4 5">Koide BX008</strain>
    </source>
</reference>
<feature type="repeat" description="ANK" evidence="2">
    <location>
        <begin position="568"/>
        <end position="602"/>
    </location>
</feature>
<dbReference type="InterPro" id="IPR027417">
    <property type="entry name" value="P-loop_NTPase"/>
</dbReference>
<dbReference type="Proteomes" id="UP000054549">
    <property type="component" value="Unassembled WGS sequence"/>
</dbReference>
<dbReference type="Gene3D" id="3.40.50.300">
    <property type="entry name" value="P-loop containing nucleotide triphosphate hydrolases"/>
    <property type="match status" value="1"/>
</dbReference>
<dbReference type="InterPro" id="IPR036770">
    <property type="entry name" value="Ankyrin_rpt-contain_sf"/>
</dbReference>
<dbReference type="Pfam" id="PF12796">
    <property type="entry name" value="Ank_2"/>
    <property type="match status" value="1"/>
</dbReference>
<dbReference type="AlphaFoldDB" id="A0A0C2SUG0"/>
<dbReference type="InterPro" id="IPR002110">
    <property type="entry name" value="Ankyrin_rpt"/>
</dbReference>
<keyword evidence="1" id="KW-0677">Repeat</keyword>
<dbReference type="HOGENOM" id="CLU_434720_0_0_1"/>
<evidence type="ECO:0000313" key="4">
    <source>
        <dbReference type="EMBL" id="KIL57694.1"/>
    </source>
</evidence>
<dbReference type="PROSITE" id="PS50297">
    <property type="entry name" value="ANK_REP_REGION"/>
    <property type="match status" value="2"/>
</dbReference>
<dbReference type="PROSITE" id="PS50088">
    <property type="entry name" value="ANK_REPEAT"/>
    <property type="match status" value="2"/>
</dbReference>
<evidence type="ECO:0000256" key="1">
    <source>
        <dbReference type="ARBA" id="ARBA00022737"/>
    </source>
</evidence>
<proteinExistence type="predicted"/>
<dbReference type="InParanoid" id="A0A0C2SUG0"/>
<dbReference type="PANTHER" id="PTHR10039">
    <property type="entry name" value="AMELOGENIN"/>
    <property type="match status" value="1"/>
</dbReference>
<evidence type="ECO:0000256" key="2">
    <source>
        <dbReference type="PROSITE-ProRule" id="PRU00023"/>
    </source>
</evidence>
<dbReference type="EMBL" id="KN818360">
    <property type="protein sequence ID" value="KIL57694.1"/>
    <property type="molecule type" value="Genomic_DNA"/>
</dbReference>
<feature type="domain" description="Nephrocystin 3-like N-terminal" evidence="3">
    <location>
        <begin position="61"/>
        <end position="215"/>
    </location>
</feature>
<sequence length="629" mass="71002">MIDISLQNNDIGEQYIASNKGHPSIERTLCRFRKLLLEADVDYDVKYRESKAILQAHPQAGKWLLTKNSYSTWRAGKTGLFWLTGAPGTGKTFLSSVVIDDHKNDPGAIVLSFTCDYRNRKTCNRTNIYASLLYQLLSSIACTSNASTLARLEPYQNAQSKNELPLGDLILVISREINQRVVTVIDGIENCDDIQDIAMDLVFIAEHMPVFVSSRDHPDIRDVLEWSEKVTIKQDDVIEDVRRFIKKEVKYIRVRDPDFQASIVDKLITGAQGNFSWTASHIHQIQHFELDNDIRKSLNKPPRQISKICIRSLRRIDAMPHSELLRLAIRLVVCAVQPITLRALTQAATMPQMGAAWCSDSLHRSSNPRWIVDDCADLLKCVPATDRSQYEHYWAGNRVDGQTIEINIDDDDEIVIPFHPSVRDFLGSSPIMLPNSLVKYALHPLNDAHATLARMCQNHLNLALRLQKTADPRHAFTNYALSACPLHLRAAGRDSVDSEELFTLWNRVNVDFWQPILKYYLDNFRIININGRGPRGRTSLHCAVQGGSPILVASLLEKGAKIDLVDDCGDTPLLVAMKMTLFSVPLIVHLLDHGADVNARDRRGFTPNFLATRRGHESLMTLVRTATFP</sequence>
<organism evidence="4 5">
    <name type="scientific">Amanita muscaria (strain Koide BX008)</name>
    <dbReference type="NCBI Taxonomy" id="946122"/>
    <lineage>
        <taxon>Eukaryota</taxon>
        <taxon>Fungi</taxon>
        <taxon>Dikarya</taxon>
        <taxon>Basidiomycota</taxon>
        <taxon>Agaricomycotina</taxon>
        <taxon>Agaricomycetes</taxon>
        <taxon>Agaricomycetidae</taxon>
        <taxon>Agaricales</taxon>
        <taxon>Pluteineae</taxon>
        <taxon>Amanitaceae</taxon>
        <taxon>Amanita</taxon>
    </lineage>
</organism>
<dbReference type="Pfam" id="PF24883">
    <property type="entry name" value="NPHP3_N"/>
    <property type="match status" value="1"/>
</dbReference>
<accession>A0A0C2SUG0</accession>
<dbReference type="SMART" id="SM00248">
    <property type="entry name" value="ANK"/>
    <property type="match status" value="2"/>
</dbReference>
<feature type="repeat" description="ANK" evidence="2">
    <location>
        <begin position="535"/>
        <end position="567"/>
    </location>
</feature>
<gene>
    <name evidence="4" type="ORF">M378DRAFT_364822</name>
</gene>
<dbReference type="InterPro" id="IPR056884">
    <property type="entry name" value="NPHP3-like_N"/>
</dbReference>
<keyword evidence="5" id="KW-1185">Reference proteome</keyword>
<dbReference type="OrthoDB" id="448455at2759"/>
<evidence type="ECO:0000313" key="5">
    <source>
        <dbReference type="Proteomes" id="UP000054549"/>
    </source>
</evidence>
<dbReference type="SUPFAM" id="SSF48403">
    <property type="entry name" value="Ankyrin repeat"/>
    <property type="match status" value="1"/>
</dbReference>
<name>A0A0C2SUG0_AMAMK</name>
<dbReference type="SUPFAM" id="SSF52540">
    <property type="entry name" value="P-loop containing nucleoside triphosphate hydrolases"/>
    <property type="match status" value="1"/>
</dbReference>
<dbReference type="STRING" id="946122.A0A0C2SUG0"/>